<dbReference type="GO" id="GO:0016929">
    <property type="term" value="F:deSUMOylase activity"/>
    <property type="evidence" value="ECO:0007669"/>
    <property type="project" value="TreeGrafter"/>
</dbReference>
<dbReference type="PROSITE" id="PS50600">
    <property type="entry name" value="ULP_PROTEASE"/>
    <property type="match status" value="1"/>
</dbReference>
<comment type="similarity">
    <text evidence="1">Belongs to the peptidase C48 family.</text>
</comment>
<dbReference type="GO" id="GO:0080090">
    <property type="term" value="P:regulation of primary metabolic process"/>
    <property type="evidence" value="ECO:0007669"/>
    <property type="project" value="UniProtKB-ARBA"/>
</dbReference>
<organism evidence="6 7">
    <name type="scientific">Gonapodya prolifera (strain JEL478)</name>
    <name type="common">Monoblepharis prolifera</name>
    <dbReference type="NCBI Taxonomy" id="1344416"/>
    <lineage>
        <taxon>Eukaryota</taxon>
        <taxon>Fungi</taxon>
        <taxon>Fungi incertae sedis</taxon>
        <taxon>Chytridiomycota</taxon>
        <taxon>Chytridiomycota incertae sedis</taxon>
        <taxon>Monoblepharidomycetes</taxon>
        <taxon>Monoblepharidales</taxon>
        <taxon>Gonapodyaceae</taxon>
        <taxon>Gonapodya</taxon>
    </lineage>
</organism>
<feature type="domain" description="Ubiquitin-like protease family profile" evidence="5">
    <location>
        <begin position="14"/>
        <end position="178"/>
    </location>
</feature>
<evidence type="ECO:0000256" key="1">
    <source>
        <dbReference type="ARBA" id="ARBA00005234"/>
    </source>
</evidence>
<keyword evidence="7" id="KW-1185">Reference proteome</keyword>
<proteinExistence type="inferred from homology"/>
<dbReference type="Gene3D" id="3.40.395.10">
    <property type="entry name" value="Adenoviral Proteinase, Chain A"/>
    <property type="match status" value="1"/>
</dbReference>
<protein>
    <submittedName>
        <fullName evidence="6">Cysteine proteinase</fullName>
    </submittedName>
</protein>
<evidence type="ECO:0000256" key="2">
    <source>
        <dbReference type="ARBA" id="ARBA00022670"/>
    </source>
</evidence>
<evidence type="ECO:0000256" key="4">
    <source>
        <dbReference type="ARBA" id="ARBA00022807"/>
    </source>
</evidence>
<dbReference type="EMBL" id="KQ965738">
    <property type="protein sequence ID" value="KXS19360.1"/>
    <property type="molecule type" value="Genomic_DNA"/>
</dbReference>
<reference evidence="6 7" key="1">
    <citation type="journal article" date="2015" name="Genome Biol. Evol.">
        <title>Phylogenomic analyses indicate that early fungi evolved digesting cell walls of algal ancestors of land plants.</title>
        <authorList>
            <person name="Chang Y."/>
            <person name="Wang S."/>
            <person name="Sekimoto S."/>
            <person name="Aerts A.L."/>
            <person name="Choi C."/>
            <person name="Clum A."/>
            <person name="LaButti K.M."/>
            <person name="Lindquist E.A."/>
            <person name="Yee Ngan C."/>
            <person name="Ohm R.A."/>
            <person name="Salamov A.A."/>
            <person name="Grigoriev I.V."/>
            <person name="Spatafora J.W."/>
            <person name="Berbee M.L."/>
        </authorList>
    </citation>
    <scope>NUCLEOTIDE SEQUENCE [LARGE SCALE GENOMIC DNA]</scope>
    <source>
        <strain evidence="6 7">JEL478</strain>
    </source>
</reference>
<dbReference type="Pfam" id="PF02902">
    <property type="entry name" value="Peptidase_C48"/>
    <property type="match status" value="1"/>
</dbReference>
<dbReference type="OrthoDB" id="1939479at2759"/>
<gene>
    <name evidence="6" type="ORF">M427DRAFT_131902</name>
</gene>
<dbReference type="GO" id="GO:0016926">
    <property type="term" value="P:protein desumoylation"/>
    <property type="evidence" value="ECO:0007669"/>
    <property type="project" value="TreeGrafter"/>
</dbReference>
<dbReference type="OMA" id="DRAANSQ"/>
<sequence>MTREMGVLIEAFNIPIKRSDIATLCDGQWLNDEVINFYFNLLMQRQTDFPETHAKVHCFNTFFYSKLRKDGYGSIKRWTRKVDIFAVDYILIPVHLSLHWCCAAINLKGKRIEYYDSLHGDNKQCLQLLRDYLKSEYKDKKGGQLDLSEWRDHSPKNIPGQENGFDCGVFTSTFANYISLERTFDFGQRDMKYLRKRMIYEILTKKLLTMNSTKSSSL</sequence>
<evidence type="ECO:0000256" key="3">
    <source>
        <dbReference type="ARBA" id="ARBA00022801"/>
    </source>
</evidence>
<dbReference type="Proteomes" id="UP000070544">
    <property type="component" value="Unassembled WGS sequence"/>
</dbReference>
<dbReference type="PANTHER" id="PTHR12606:SF141">
    <property type="entry name" value="GH15225P-RELATED"/>
    <property type="match status" value="1"/>
</dbReference>
<keyword evidence="3" id="KW-0378">Hydrolase</keyword>
<dbReference type="InterPro" id="IPR038765">
    <property type="entry name" value="Papain-like_cys_pep_sf"/>
</dbReference>
<dbReference type="GO" id="GO:0005634">
    <property type="term" value="C:nucleus"/>
    <property type="evidence" value="ECO:0007669"/>
    <property type="project" value="TreeGrafter"/>
</dbReference>
<dbReference type="FunFam" id="3.40.395.10:FF:000001">
    <property type="entry name" value="Sentrin-specific protease 1"/>
    <property type="match status" value="1"/>
</dbReference>
<dbReference type="STRING" id="1344416.A0A139ARH5"/>
<name>A0A139ARH5_GONPJ</name>
<evidence type="ECO:0000259" key="5">
    <source>
        <dbReference type="PROSITE" id="PS50600"/>
    </source>
</evidence>
<keyword evidence="4" id="KW-0788">Thiol protease</keyword>
<dbReference type="InterPro" id="IPR003653">
    <property type="entry name" value="Peptidase_C48_C"/>
</dbReference>
<evidence type="ECO:0000313" key="7">
    <source>
        <dbReference type="Proteomes" id="UP000070544"/>
    </source>
</evidence>
<dbReference type="GO" id="GO:0060255">
    <property type="term" value="P:regulation of macromolecule metabolic process"/>
    <property type="evidence" value="ECO:0007669"/>
    <property type="project" value="UniProtKB-ARBA"/>
</dbReference>
<dbReference type="PANTHER" id="PTHR12606">
    <property type="entry name" value="SENTRIN/SUMO-SPECIFIC PROTEASE"/>
    <property type="match status" value="1"/>
</dbReference>
<dbReference type="SUPFAM" id="SSF54001">
    <property type="entry name" value="Cysteine proteinases"/>
    <property type="match status" value="1"/>
</dbReference>
<keyword evidence="2" id="KW-0645">Protease</keyword>
<evidence type="ECO:0000313" key="6">
    <source>
        <dbReference type="EMBL" id="KXS19360.1"/>
    </source>
</evidence>
<accession>A0A139ARH5</accession>
<dbReference type="GO" id="GO:0006508">
    <property type="term" value="P:proteolysis"/>
    <property type="evidence" value="ECO:0007669"/>
    <property type="project" value="UniProtKB-KW"/>
</dbReference>
<dbReference type="AlphaFoldDB" id="A0A139ARH5"/>